<evidence type="ECO:0000256" key="4">
    <source>
        <dbReference type="ARBA" id="ARBA00010617"/>
    </source>
</evidence>
<dbReference type="AlphaFoldDB" id="A0A913ZL64"/>
<keyword evidence="10 13" id="KW-0408">Iron</keyword>
<feature type="domain" description="Carbamoyl phosphate synthase ATP-binding" evidence="16">
    <location>
        <begin position="258"/>
        <end position="265"/>
    </location>
</feature>
<keyword evidence="15" id="KW-0812">Transmembrane</keyword>
<evidence type="ECO:0000256" key="10">
    <source>
        <dbReference type="ARBA" id="ARBA00023004"/>
    </source>
</evidence>
<keyword evidence="5 13" id="KW-0349">Heme</keyword>
<evidence type="ECO:0000256" key="7">
    <source>
        <dbReference type="ARBA" id="ARBA00022824"/>
    </source>
</evidence>
<dbReference type="GO" id="GO:0005506">
    <property type="term" value="F:iron ion binding"/>
    <property type="evidence" value="ECO:0007669"/>
    <property type="project" value="InterPro"/>
</dbReference>
<reference evidence="17" key="1">
    <citation type="submission" date="2022-11" db="UniProtKB">
        <authorList>
            <consortium name="EnsemblMetazoa"/>
        </authorList>
    </citation>
    <scope>IDENTIFICATION</scope>
</reference>
<name>A0A913ZL64_PATMI</name>
<keyword evidence="12 15" id="KW-0472">Membrane</keyword>
<comment type="cofactor">
    <cofactor evidence="1 13">
        <name>heme</name>
        <dbReference type="ChEBI" id="CHEBI:30413"/>
    </cofactor>
</comment>
<dbReference type="GO" id="GO:0005789">
    <property type="term" value="C:endoplasmic reticulum membrane"/>
    <property type="evidence" value="ECO:0007669"/>
    <property type="project" value="UniProtKB-SubCell"/>
</dbReference>
<comment type="similarity">
    <text evidence="4 14">Belongs to the cytochrome P450 family.</text>
</comment>
<dbReference type="PRINTS" id="PR00385">
    <property type="entry name" value="P450"/>
</dbReference>
<evidence type="ECO:0000256" key="14">
    <source>
        <dbReference type="RuleBase" id="RU000461"/>
    </source>
</evidence>
<feature type="binding site" description="axial binding residue" evidence="13">
    <location>
        <position position="464"/>
    </location>
    <ligand>
        <name>heme</name>
        <dbReference type="ChEBI" id="CHEBI:30413"/>
    </ligand>
    <ligandPart>
        <name>Fe</name>
        <dbReference type="ChEBI" id="CHEBI:18248"/>
    </ligandPart>
</feature>
<dbReference type="RefSeq" id="XP_038052537.1">
    <property type="nucleotide sequence ID" value="XM_038196609.1"/>
</dbReference>
<evidence type="ECO:0000256" key="9">
    <source>
        <dbReference type="ARBA" id="ARBA00023002"/>
    </source>
</evidence>
<keyword evidence="18" id="KW-1185">Reference proteome</keyword>
<dbReference type="GO" id="GO:0016705">
    <property type="term" value="F:oxidoreductase activity, acting on paired donors, with incorporation or reduction of molecular oxygen"/>
    <property type="evidence" value="ECO:0007669"/>
    <property type="project" value="InterPro"/>
</dbReference>
<dbReference type="InterPro" id="IPR050182">
    <property type="entry name" value="Cytochrome_P450_fam2"/>
</dbReference>
<dbReference type="Proteomes" id="UP000887568">
    <property type="component" value="Unplaced"/>
</dbReference>
<evidence type="ECO:0000256" key="8">
    <source>
        <dbReference type="ARBA" id="ARBA00022848"/>
    </source>
</evidence>
<evidence type="ECO:0000259" key="16">
    <source>
        <dbReference type="PROSITE" id="PS00867"/>
    </source>
</evidence>
<dbReference type="InterPro" id="IPR002401">
    <property type="entry name" value="Cyt_P450_E_grp-I"/>
</dbReference>
<evidence type="ECO:0000256" key="5">
    <source>
        <dbReference type="ARBA" id="ARBA00022617"/>
    </source>
</evidence>
<dbReference type="InterPro" id="IPR001128">
    <property type="entry name" value="Cyt_P450"/>
</dbReference>
<feature type="transmembrane region" description="Helical" evidence="15">
    <location>
        <begin position="15"/>
        <end position="36"/>
    </location>
</feature>
<evidence type="ECO:0000256" key="2">
    <source>
        <dbReference type="ARBA" id="ARBA00004174"/>
    </source>
</evidence>
<keyword evidence="11 14" id="KW-0503">Monooxygenase</keyword>
<sequence length="518" mass="59018">MAVVHNLIANIGDDVTVLCSALLYALSLFAASWLYLRWRAWARDLPPAPSFFMSHWLLLKAVLTKRTASHLFFSDIAKKYGPVYGIWIGHLFVTVATDVELCKEALLRNHESFPNRRNIGVLAKLFETEGGIVSEIGPAWKERRRFGVSAMRLFGAGKRSLEPKINGEANYLVQSFADYSGKPFDPSPLVLNAVSNIIAQISLGRRFEYTDPVFQEILGLMKDVSEVAVLDPGNVFPFLVDSFLYNDKRSKFRRLKDFIECNVRSHRETHDVNNPRDLIDMYLREIEKEGGQGKEESPMNGKAIFTESNIWRFIHDLFLAGTETTSFSLLWIILIVTLHPEIQEKVQEEIDDVIGRSRQPTTSDLLSMPYTRATISEVLRHRPVLPIYQRETPLDRQGTFGQYTVPRNSYFLLNVHGIHHDPELFPDPDAVRPERFLSIDENGQRTYSGKGLPLLNFGLGKRACVGESMARAEIFLFFVNLLQRFTFTIPPNDVTPDLEGVPGRIWSTPTFRLCVHTR</sequence>
<dbReference type="OMA" id="GVPGRIW"/>
<dbReference type="EnsemblMetazoa" id="XM_038196609.1">
    <property type="protein sequence ID" value="XP_038052537.1"/>
    <property type="gene ID" value="LOC119725267"/>
</dbReference>
<dbReference type="OrthoDB" id="1103324at2759"/>
<dbReference type="FunFam" id="1.10.630.10:FF:000238">
    <property type="entry name" value="Cytochrome P450 2A6"/>
    <property type="match status" value="1"/>
</dbReference>
<evidence type="ECO:0000256" key="1">
    <source>
        <dbReference type="ARBA" id="ARBA00001971"/>
    </source>
</evidence>
<dbReference type="GeneID" id="119725267"/>
<proteinExistence type="inferred from homology"/>
<dbReference type="InterPro" id="IPR017972">
    <property type="entry name" value="Cyt_P450_CS"/>
</dbReference>
<keyword evidence="15" id="KW-1133">Transmembrane helix</keyword>
<dbReference type="GO" id="GO:0004497">
    <property type="term" value="F:monooxygenase activity"/>
    <property type="evidence" value="ECO:0007669"/>
    <property type="project" value="UniProtKB-KW"/>
</dbReference>
<dbReference type="PROSITE" id="PS00867">
    <property type="entry name" value="CPSASE_2"/>
    <property type="match status" value="1"/>
</dbReference>
<evidence type="ECO:0000256" key="6">
    <source>
        <dbReference type="ARBA" id="ARBA00022723"/>
    </source>
</evidence>
<evidence type="ECO:0000313" key="18">
    <source>
        <dbReference type="Proteomes" id="UP000887568"/>
    </source>
</evidence>
<accession>A0A913ZL64</accession>
<evidence type="ECO:0000256" key="11">
    <source>
        <dbReference type="ARBA" id="ARBA00023033"/>
    </source>
</evidence>
<dbReference type="PRINTS" id="PR00463">
    <property type="entry name" value="EP450I"/>
</dbReference>
<dbReference type="InterPro" id="IPR005479">
    <property type="entry name" value="CPAse_ATP-bd"/>
</dbReference>
<dbReference type="GO" id="GO:0020037">
    <property type="term" value="F:heme binding"/>
    <property type="evidence" value="ECO:0007669"/>
    <property type="project" value="InterPro"/>
</dbReference>
<dbReference type="SUPFAM" id="SSF48264">
    <property type="entry name" value="Cytochrome P450"/>
    <property type="match status" value="1"/>
</dbReference>
<keyword evidence="7" id="KW-0256">Endoplasmic reticulum</keyword>
<protein>
    <recommendedName>
        <fullName evidence="16">Carbamoyl phosphate synthase ATP-binding domain-containing protein</fullName>
    </recommendedName>
</protein>
<keyword evidence="6 13" id="KW-0479">Metal-binding</keyword>
<keyword evidence="9 14" id="KW-0560">Oxidoreductase</keyword>
<evidence type="ECO:0000256" key="15">
    <source>
        <dbReference type="SAM" id="Phobius"/>
    </source>
</evidence>
<comment type="subcellular location">
    <subcellularLocation>
        <location evidence="3">Endoplasmic reticulum membrane</location>
        <topology evidence="3">Peripheral membrane protein</topology>
    </subcellularLocation>
    <subcellularLocation>
        <location evidence="2">Microsome membrane</location>
        <topology evidence="2">Peripheral membrane protein</topology>
    </subcellularLocation>
</comment>
<dbReference type="PANTHER" id="PTHR24300">
    <property type="entry name" value="CYTOCHROME P450 508A4-RELATED"/>
    <property type="match status" value="1"/>
</dbReference>
<dbReference type="Gene3D" id="1.10.630.10">
    <property type="entry name" value="Cytochrome P450"/>
    <property type="match status" value="1"/>
</dbReference>
<evidence type="ECO:0000313" key="17">
    <source>
        <dbReference type="EnsemblMetazoa" id="XP_038052537.1"/>
    </source>
</evidence>
<evidence type="ECO:0000256" key="12">
    <source>
        <dbReference type="ARBA" id="ARBA00023136"/>
    </source>
</evidence>
<dbReference type="PROSITE" id="PS00086">
    <property type="entry name" value="CYTOCHROME_P450"/>
    <property type="match status" value="1"/>
</dbReference>
<dbReference type="GO" id="GO:0005524">
    <property type="term" value="F:ATP binding"/>
    <property type="evidence" value="ECO:0007669"/>
    <property type="project" value="InterPro"/>
</dbReference>
<dbReference type="InterPro" id="IPR036396">
    <property type="entry name" value="Cyt_P450_sf"/>
</dbReference>
<evidence type="ECO:0000256" key="3">
    <source>
        <dbReference type="ARBA" id="ARBA00004406"/>
    </source>
</evidence>
<organism evidence="17 18">
    <name type="scientific">Patiria miniata</name>
    <name type="common">Bat star</name>
    <name type="synonym">Asterina miniata</name>
    <dbReference type="NCBI Taxonomy" id="46514"/>
    <lineage>
        <taxon>Eukaryota</taxon>
        <taxon>Metazoa</taxon>
        <taxon>Echinodermata</taxon>
        <taxon>Eleutherozoa</taxon>
        <taxon>Asterozoa</taxon>
        <taxon>Asteroidea</taxon>
        <taxon>Valvatacea</taxon>
        <taxon>Valvatida</taxon>
        <taxon>Asterinidae</taxon>
        <taxon>Patiria</taxon>
    </lineage>
</organism>
<dbReference type="Pfam" id="PF00067">
    <property type="entry name" value="p450"/>
    <property type="match status" value="1"/>
</dbReference>
<evidence type="ECO:0000256" key="13">
    <source>
        <dbReference type="PIRSR" id="PIRSR602401-1"/>
    </source>
</evidence>
<keyword evidence="8" id="KW-0492">Microsome</keyword>